<feature type="region of interest" description="Disordered" evidence="1">
    <location>
        <begin position="316"/>
        <end position="356"/>
    </location>
</feature>
<name>A0ABR1SMD9_9PEZI</name>
<comment type="caution">
    <text evidence="2">The sequence shown here is derived from an EMBL/GenBank/DDBJ whole genome shotgun (WGS) entry which is preliminary data.</text>
</comment>
<sequence length="398" mass="41449">MGIGEFFSHVVEGAKSAGGWVLNHAGDIAGVVGTVAKVAGMLVPLDDASGDFDHQAHLDSFHTNFKIASSVLQHSAKAKALESNSNRVGKVKAEDFAATTPVYDTLTGVWKSPAPLDGQGVPSVSMYQDLSKWLATLGVPASAIDDATTAIAEGIFPDVQSARNGDIHTTSCPYTPADGSFILNCGHAFYHLPLGATSQEKCWHSCIYAKFHPSKQHLEAKRINGAGQTTILNKLRPGAATWVVNAIINWGNAAVATALHAKLNEEWMRTQGKAGDRIIIVSNILGVNQNIQIQGSPGDNPSGLRQSLINSAANVLSSQGPQSGKGGDASSGGSSGGDGGIIDGTDDFSHAPTNGTKAARNVHASNAADISSGMPLMVPEVRITKSQLVYAPDTGKHM</sequence>
<feature type="compositionally biased region" description="Gly residues" evidence="1">
    <location>
        <begin position="323"/>
        <end position="342"/>
    </location>
</feature>
<keyword evidence="3" id="KW-1185">Reference proteome</keyword>
<evidence type="ECO:0000256" key="1">
    <source>
        <dbReference type="SAM" id="MobiDB-lite"/>
    </source>
</evidence>
<organism evidence="2 3">
    <name type="scientific">Apiospora rasikravindrae</name>
    <dbReference type="NCBI Taxonomy" id="990691"/>
    <lineage>
        <taxon>Eukaryota</taxon>
        <taxon>Fungi</taxon>
        <taxon>Dikarya</taxon>
        <taxon>Ascomycota</taxon>
        <taxon>Pezizomycotina</taxon>
        <taxon>Sordariomycetes</taxon>
        <taxon>Xylariomycetidae</taxon>
        <taxon>Amphisphaeriales</taxon>
        <taxon>Apiosporaceae</taxon>
        <taxon>Apiospora</taxon>
    </lineage>
</organism>
<proteinExistence type="predicted"/>
<dbReference type="EMBL" id="JAQQWK010000009">
    <property type="protein sequence ID" value="KAK8035490.1"/>
    <property type="molecule type" value="Genomic_DNA"/>
</dbReference>
<gene>
    <name evidence="2" type="ORF">PG993_010485</name>
</gene>
<evidence type="ECO:0000313" key="3">
    <source>
        <dbReference type="Proteomes" id="UP001444661"/>
    </source>
</evidence>
<protein>
    <submittedName>
        <fullName evidence="2">Uncharacterized protein</fullName>
    </submittedName>
</protein>
<accession>A0ABR1SMD9</accession>
<reference evidence="2 3" key="1">
    <citation type="submission" date="2023-01" db="EMBL/GenBank/DDBJ databases">
        <title>Analysis of 21 Apiospora genomes using comparative genomics revels a genus with tremendous synthesis potential of carbohydrate active enzymes and secondary metabolites.</title>
        <authorList>
            <person name="Sorensen T."/>
        </authorList>
    </citation>
    <scope>NUCLEOTIDE SEQUENCE [LARGE SCALE GENOMIC DNA]</scope>
    <source>
        <strain evidence="2 3">CBS 33761</strain>
    </source>
</reference>
<evidence type="ECO:0000313" key="2">
    <source>
        <dbReference type="EMBL" id="KAK8035490.1"/>
    </source>
</evidence>
<dbReference type="Proteomes" id="UP001444661">
    <property type="component" value="Unassembled WGS sequence"/>
</dbReference>